<proteinExistence type="predicted"/>
<evidence type="ECO:0000256" key="1">
    <source>
        <dbReference type="SAM" id="MobiDB-lite"/>
    </source>
</evidence>
<evidence type="ECO:0000313" key="2">
    <source>
        <dbReference type="EMBL" id="TBU31953.1"/>
    </source>
</evidence>
<reference evidence="2" key="1">
    <citation type="submission" date="2019-01" db="EMBL/GenBank/DDBJ databases">
        <title>Draft genome sequences of three monokaryotic isolates of the white-rot basidiomycete fungus Dichomitus squalens.</title>
        <authorList>
            <consortium name="DOE Joint Genome Institute"/>
            <person name="Lopez S.C."/>
            <person name="Andreopoulos B."/>
            <person name="Pangilinan J."/>
            <person name="Lipzen A."/>
            <person name="Riley R."/>
            <person name="Ahrendt S."/>
            <person name="Ng V."/>
            <person name="Barry K."/>
            <person name="Daum C."/>
            <person name="Grigoriev I.V."/>
            <person name="Hilden K.S."/>
            <person name="Makela M.R."/>
            <person name="de Vries R.P."/>
        </authorList>
    </citation>
    <scope>NUCLEOTIDE SEQUENCE [LARGE SCALE GENOMIC DNA]</scope>
    <source>
        <strain evidence="2">OM18370.1</strain>
    </source>
</reference>
<gene>
    <name evidence="2" type="ORF">BD311DRAFT_751961</name>
</gene>
<dbReference type="OrthoDB" id="18574at2759"/>
<feature type="region of interest" description="Disordered" evidence="1">
    <location>
        <begin position="31"/>
        <end position="63"/>
    </location>
</feature>
<feature type="compositionally biased region" description="Basic and acidic residues" evidence="1">
    <location>
        <begin position="39"/>
        <end position="48"/>
    </location>
</feature>
<organism evidence="2">
    <name type="scientific">Dichomitus squalens</name>
    <dbReference type="NCBI Taxonomy" id="114155"/>
    <lineage>
        <taxon>Eukaryota</taxon>
        <taxon>Fungi</taxon>
        <taxon>Dikarya</taxon>
        <taxon>Basidiomycota</taxon>
        <taxon>Agaricomycotina</taxon>
        <taxon>Agaricomycetes</taxon>
        <taxon>Polyporales</taxon>
        <taxon>Polyporaceae</taxon>
        <taxon>Dichomitus</taxon>
    </lineage>
</organism>
<protein>
    <submittedName>
        <fullName evidence="2">Uncharacterized protein</fullName>
    </submittedName>
</protein>
<accession>A0A4V2K1A3</accession>
<dbReference type="Proteomes" id="UP000292957">
    <property type="component" value="Unassembled WGS sequence"/>
</dbReference>
<dbReference type="AlphaFoldDB" id="A0A4V2K1A3"/>
<name>A0A4V2K1A3_9APHY</name>
<sequence>MRTKGERSGASIGVMVVLCALPTVVSMARRGRPKRTRCRGPDAEDETPRTPSVGFGECTVEKD</sequence>
<dbReference type="EMBL" id="ML143397">
    <property type="protein sequence ID" value="TBU31953.1"/>
    <property type="molecule type" value="Genomic_DNA"/>
</dbReference>